<dbReference type="GO" id="GO:0003984">
    <property type="term" value="F:acetolactate synthase activity"/>
    <property type="evidence" value="ECO:0007669"/>
    <property type="project" value="TreeGrafter"/>
</dbReference>
<keyword evidence="2" id="KW-0786">Thiamine pyrophosphate</keyword>
<dbReference type="PANTHER" id="PTHR18968:SF13">
    <property type="entry name" value="ACETOLACTATE SYNTHASE CATALYTIC SUBUNIT, MITOCHONDRIAL"/>
    <property type="match status" value="1"/>
</dbReference>
<gene>
    <name evidence="5" type="ORF">ALQ73_05669</name>
</gene>
<evidence type="ECO:0000259" key="4">
    <source>
        <dbReference type="Pfam" id="PF02776"/>
    </source>
</evidence>
<name>A0A3M3G4P2_PSESG</name>
<dbReference type="InterPro" id="IPR012001">
    <property type="entry name" value="Thiamin_PyroP_enz_TPP-bd_dom"/>
</dbReference>
<dbReference type="CDD" id="cd07035">
    <property type="entry name" value="TPP_PYR_POX_like"/>
    <property type="match status" value="1"/>
</dbReference>
<dbReference type="Gene3D" id="3.40.50.970">
    <property type="match status" value="2"/>
</dbReference>
<evidence type="ECO:0000259" key="3">
    <source>
        <dbReference type="Pfam" id="PF02775"/>
    </source>
</evidence>
<dbReference type="SUPFAM" id="SSF52467">
    <property type="entry name" value="DHS-like NAD/FAD-binding domain"/>
    <property type="match status" value="1"/>
</dbReference>
<proteinExistence type="inferred from homology"/>
<dbReference type="Pfam" id="PF02776">
    <property type="entry name" value="TPP_enzyme_N"/>
    <property type="match status" value="1"/>
</dbReference>
<sequence>MMNNFPETAYFSDYIVKFLSAHGFEKVVFNPGASFRGIHDSLVFEANESFAPEIIMACHEEIAVAIAHGYYKASGKHMAVLIHANVGLLHASMAIFNAWCDRVPLFMIAGNGPIDASKRRPWIDWIHTSTHLPTAVNEFVKWSDQPTSQTATVESLYRARKLMEVGVPAPVLVAVDFDVQEQQLQADLLTTMPVPEVLPQLSGLGNAAISSVSQKLMNAQSPLIVVDFSGREPATIAPLIAIAELTQAVIIDRGNRFNFPSRHLRNGTQYERSSFVHADLVLALEVQDLEGALLDIFPGQPLPTITREVEVVAIDCNDLLSSKWAADYQRHVPNCTRYIGDTQASLDALLGALRSLAAQRQGPEKLFDEHLLTKARDASQASIQKQLDEHRSDVMTHVSIAVQQIGAALENTPWVLANSGSLTVDGWVKKLWNLERPNCYLGLNGGGGLGYGLGASTGAALALKDKNCLCVDLQSDGDFLYTPSGLWTLSAYDIPLLIIVMNNQLYFNSTQHAARVADARNRDIDKAHIATSFYENPVDFVRLAQSFNVKAYPVVKNAADINDTVKEAVAYILQHGKPAVVELLIQ</sequence>
<accession>A0A3M3G4P2</accession>
<dbReference type="GO" id="GO:0030976">
    <property type="term" value="F:thiamine pyrophosphate binding"/>
    <property type="evidence" value="ECO:0007669"/>
    <property type="project" value="InterPro"/>
</dbReference>
<dbReference type="Gene3D" id="3.40.50.1220">
    <property type="entry name" value="TPP-binding domain"/>
    <property type="match status" value="1"/>
</dbReference>
<evidence type="ECO:0008006" key="7">
    <source>
        <dbReference type="Google" id="ProtNLM"/>
    </source>
</evidence>
<evidence type="ECO:0000256" key="1">
    <source>
        <dbReference type="ARBA" id="ARBA00007812"/>
    </source>
</evidence>
<dbReference type="InterPro" id="IPR029035">
    <property type="entry name" value="DHS-like_NAD/FAD-binding_dom"/>
</dbReference>
<evidence type="ECO:0000313" key="6">
    <source>
        <dbReference type="Proteomes" id="UP000276829"/>
    </source>
</evidence>
<evidence type="ECO:0000313" key="5">
    <source>
        <dbReference type="EMBL" id="RMM68344.1"/>
    </source>
</evidence>
<dbReference type="GO" id="GO:0050660">
    <property type="term" value="F:flavin adenine dinucleotide binding"/>
    <property type="evidence" value="ECO:0007669"/>
    <property type="project" value="TreeGrafter"/>
</dbReference>
<dbReference type="PANTHER" id="PTHR18968">
    <property type="entry name" value="THIAMINE PYROPHOSPHATE ENZYMES"/>
    <property type="match status" value="1"/>
</dbReference>
<dbReference type="InterPro" id="IPR011766">
    <property type="entry name" value="TPP_enzyme_TPP-bd"/>
</dbReference>
<dbReference type="InterPro" id="IPR029061">
    <property type="entry name" value="THDP-binding"/>
</dbReference>
<dbReference type="Proteomes" id="UP000276829">
    <property type="component" value="Unassembled WGS sequence"/>
</dbReference>
<dbReference type="Pfam" id="PF02775">
    <property type="entry name" value="TPP_enzyme_C"/>
    <property type="match status" value="1"/>
</dbReference>
<comment type="caution">
    <text evidence="5">The sequence shown here is derived from an EMBL/GenBank/DDBJ whole genome shotgun (WGS) entry which is preliminary data.</text>
</comment>
<feature type="domain" description="Thiamine pyrophosphate enzyme N-terminal TPP-binding" evidence="4">
    <location>
        <begin position="12"/>
        <end position="118"/>
    </location>
</feature>
<protein>
    <recommendedName>
        <fullName evidence="7">Thiamine pyrophosphate-binding protein</fullName>
    </recommendedName>
</protein>
<dbReference type="AlphaFoldDB" id="A0A3M3G4P2"/>
<dbReference type="GO" id="GO:0009099">
    <property type="term" value="P:L-valine biosynthetic process"/>
    <property type="evidence" value="ECO:0007669"/>
    <property type="project" value="TreeGrafter"/>
</dbReference>
<dbReference type="SUPFAM" id="SSF52518">
    <property type="entry name" value="Thiamin diphosphate-binding fold (THDP-binding)"/>
    <property type="match status" value="2"/>
</dbReference>
<dbReference type="InterPro" id="IPR045229">
    <property type="entry name" value="TPP_enz"/>
</dbReference>
<dbReference type="GO" id="GO:0009097">
    <property type="term" value="P:isoleucine biosynthetic process"/>
    <property type="evidence" value="ECO:0007669"/>
    <property type="project" value="TreeGrafter"/>
</dbReference>
<evidence type="ECO:0000256" key="2">
    <source>
        <dbReference type="ARBA" id="ARBA00023052"/>
    </source>
</evidence>
<feature type="domain" description="Thiamine pyrophosphate enzyme TPP-binding" evidence="3">
    <location>
        <begin position="426"/>
        <end position="582"/>
    </location>
</feature>
<dbReference type="GO" id="GO:0005948">
    <property type="term" value="C:acetolactate synthase complex"/>
    <property type="evidence" value="ECO:0007669"/>
    <property type="project" value="TreeGrafter"/>
</dbReference>
<reference evidence="5 6" key="1">
    <citation type="submission" date="2018-08" db="EMBL/GenBank/DDBJ databases">
        <title>Recombination of ecologically and evolutionarily significant loci maintains genetic cohesion in the Pseudomonas syringae species complex.</title>
        <authorList>
            <person name="Dillon M."/>
            <person name="Thakur S."/>
            <person name="Almeida R.N.D."/>
            <person name="Weir B.S."/>
            <person name="Guttman D.S."/>
        </authorList>
    </citation>
    <scope>NUCLEOTIDE SEQUENCE [LARGE SCALE GENOMIC DNA]</scope>
    <source>
        <strain evidence="5 6">ICMP 4324</strain>
    </source>
</reference>
<organism evidence="5 6">
    <name type="scientific">Pseudomonas savastanoi pv. glycinea</name>
    <name type="common">Pseudomonas syringae pv. glycinea</name>
    <dbReference type="NCBI Taxonomy" id="318"/>
    <lineage>
        <taxon>Bacteria</taxon>
        <taxon>Pseudomonadati</taxon>
        <taxon>Pseudomonadota</taxon>
        <taxon>Gammaproteobacteria</taxon>
        <taxon>Pseudomonadales</taxon>
        <taxon>Pseudomonadaceae</taxon>
        <taxon>Pseudomonas</taxon>
    </lineage>
</organism>
<comment type="similarity">
    <text evidence="1">Belongs to the TPP enzyme family.</text>
</comment>
<dbReference type="EMBL" id="RBON01000163">
    <property type="protein sequence ID" value="RMM68344.1"/>
    <property type="molecule type" value="Genomic_DNA"/>
</dbReference>